<organism evidence="1 2">
    <name type="scientific">Neomoorella thermoacetica</name>
    <name type="common">Clostridium thermoaceticum</name>
    <dbReference type="NCBI Taxonomy" id="1525"/>
    <lineage>
        <taxon>Bacteria</taxon>
        <taxon>Bacillati</taxon>
        <taxon>Bacillota</taxon>
        <taxon>Clostridia</taxon>
        <taxon>Neomoorellales</taxon>
        <taxon>Neomoorellaceae</taxon>
        <taxon>Neomoorella</taxon>
    </lineage>
</organism>
<dbReference type="Proteomes" id="UP000322283">
    <property type="component" value="Unassembled WGS sequence"/>
</dbReference>
<comment type="caution">
    <text evidence="1">The sequence shown here is derived from an EMBL/GenBank/DDBJ whole genome shotgun (WGS) entry which is preliminary data.</text>
</comment>
<keyword evidence="2" id="KW-1185">Reference proteome</keyword>
<name>A0ABY3N2P9_NEOTH</name>
<accession>A0ABY3N2P9</accession>
<reference evidence="1 2" key="1">
    <citation type="submission" date="2019-05" db="EMBL/GenBank/DDBJ databases">
        <title>Genome sequence of Moorella thermoacetica ATCC 33924.</title>
        <authorList>
            <person name="Poehlein A."/>
            <person name="Bengelsdorf F.R."/>
            <person name="Duerre P."/>
            <person name="Daniel R."/>
        </authorList>
    </citation>
    <scope>NUCLEOTIDE SEQUENCE [LARGE SCALE GENOMIC DNA]</scope>
    <source>
        <strain evidence="1 2">ATCC 33924</strain>
    </source>
</reference>
<dbReference type="EMBL" id="VCDX01000037">
    <property type="protein sequence ID" value="TYL06496.1"/>
    <property type="molecule type" value="Genomic_DNA"/>
</dbReference>
<evidence type="ECO:0000313" key="1">
    <source>
        <dbReference type="EMBL" id="TYL06496.1"/>
    </source>
</evidence>
<proteinExistence type="predicted"/>
<evidence type="ECO:0000313" key="2">
    <source>
        <dbReference type="Proteomes" id="UP000322283"/>
    </source>
</evidence>
<sequence length="56" mass="5942">MHRLLQLFYQVLDIGGGHPADVPVVGDGVADLKQANPQPVTAVEGRLLDIAKITHG</sequence>
<protein>
    <submittedName>
        <fullName evidence="1">Uncharacterized protein</fullName>
    </submittedName>
</protein>
<gene>
    <name evidence="1" type="ORF">MTAT_30110</name>
</gene>